<evidence type="ECO:0000313" key="3">
    <source>
        <dbReference type="Proteomes" id="UP001142489"/>
    </source>
</evidence>
<dbReference type="Proteomes" id="UP001142489">
    <property type="component" value="Unassembled WGS sequence"/>
</dbReference>
<sequence>MYFGPNAGGLQERWFVTENNVAEFLGHVSQPPSSGPPEVEQCPLIEVLDVSEGQSLIRLKASDRGHFQPEPLTEHTQSPQNSSKLSADAENGPVQKSTDSLPARETMGRVGRGPGHCVVLDPPDPRLAVPEKPLTCQSNESEQDSTARQEAVSVTPAQPRRKEPAQTSEVKGVHSESTRSKPGLSGTPVAPVIKETNMQDGRVEYISHHATRCPITFQNSLLYELD</sequence>
<protein>
    <submittedName>
        <fullName evidence="2">Uncharacterized protein</fullName>
    </submittedName>
</protein>
<evidence type="ECO:0000256" key="1">
    <source>
        <dbReference type="SAM" id="MobiDB-lite"/>
    </source>
</evidence>
<organism evidence="2 3">
    <name type="scientific">Phrynocephalus forsythii</name>
    <dbReference type="NCBI Taxonomy" id="171643"/>
    <lineage>
        <taxon>Eukaryota</taxon>
        <taxon>Metazoa</taxon>
        <taxon>Chordata</taxon>
        <taxon>Craniata</taxon>
        <taxon>Vertebrata</taxon>
        <taxon>Euteleostomi</taxon>
        <taxon>Lepidosauria</taxon>
        <taxon>Squamata</taxon>
        <taxon>Bifurcata</taxon>
        <taxon>Unidentata</taxon>
        <taxon>Episquamata</taxon>
        <taxon>Toxicofera</taxon>
        <taxon>Iguania</taxon>
        <taxon>Acrodonta</taxon>
        <taxon>Agamidae</taxon>
        <taxon>Agaminae</taxon>
        <taxon>Phrynocephalus</taxon>
    </lineage>
</organism>
<feature type="compositionally biased region" description="Polar residues" evidence="1">
    <location>
        <begin position="135"/>
        <end position="148"/>
    </location>
</feature>
<accession>A0A9Q1B7R0</accession>
<dbReference type="EMBL" id="JAPFRF010000001">
    <property type="protein sequence ID" value="KAJ7345333.1"/>
    <property type="molecule type" value="Genomic_DNA"/>
</dbReference>
<feature type="compositionally biased region" description="Polar residues" evidence="1">
    <location>
        <begin position="74"/>
        <end position="85"/>
    </location>
</feature>
<name>A0A9Q1B7R0_9SAUR</name>
<keyword evidence="3" id="KW-1185">Reference proteome</keyword>
<gene>
    <name evidence="2" type="ORF">JRQ81_001283</name>
</gene>
<reference evidence="2" key="1">
    <citation type="journal article" date="2023" name="DNA Res.">
        <title>Chromosome-level genome assembly of Phrynocephalus forsythii using third-generation DNA sequencing and Hi-C analysis.</title>
        <authorList>
            <person name="Qi Y."/>
            <person name="Zhao W."/>
            <person name="Zhao Y."/>
            <person name="Niu C."/>
            <person name="Cao S."/>
            <person name="Zhang Y."/>
        </authorList>
    </citation>
    <scope>NUCLEOTIDE SEQUENCE</scope>
    <source>
        <tissue evidence="2">Muscle</tissue>
    </source>
</reference>
<evidence type="ECO:0000313" key="2">
    <source>
        <dbReference type="EMBL" id="KAJ7345333.1"/>
    </source>
</evidence>
<dbReference type="AlphaFoldDB" id="A0A9Q1B7R0"/>
<feature type="region of interest" description="Disordered" evidence="1">
    <location>
        <begin position="66"/>
        <end position="191"/>
    </location>
</feature>
<proteinExistence type="predicted"/>
<dbReference type="OrthoDB" id="546764at2759"/>
<comment type="caution">
    <text evidence="2">The sequence shown here is derived from an EMBL/GenBank/DDBJ whole genome shotgun (WGS) entry which is preliminary data.</text>
</comment>